<protein>
    <submittedName>
        <fullName evidence="4">Polyribonucleotide nucleotidyltransferase</fullName>
        <ecNumber evidence="4">2.7.7.8</ecNumber>
    </submittedName>
</protein>
<dbReference type="GO" id="GO:0004654">
    <property type="term" value="F:polyribonucleotide nucleotidyltransferase activity"/>
    <property type="evidence" value="ECO:0007669"/>
    <property type="project" value="UniProtKB-EC"/>
</dbReference>
<dbReference type="EMBL" id="VSSQ01017851">
    <property type="protein sequence ID" value="MPM60537.1"/>
    <property type="molecule type" value="Genomic_DNA"/>
</dbReference>
<dbReference type="GO" id="GO:0006402">
    <property type="term" value="P:mRNA catabolic process"/>
    <property type="evidence" value="ECO:0007669"/>
    <property type="project" value="InterPro"/>
</dbReference>
<evidence type="ECO:0000259" key="3">
    <source>
        <dbReference type="PROSITE" id="PS50126"/>
    </source>
</evidence>
<dbReference type="PANTHER" id="PTHR11252:SF0">
    <property type="entry name" value="POLYRIBONUCLEOTIDE NUCLEOTIDYLTRANSFERASE 1, MITOCHONDRIAL"/>
    <property type="match status" value="1"/>
</dbReference>
<accession>A0A645B566</accession>
<name>A0A645B566_9ZZZZ</name>
<dbReference type="Gene3D" id="2.40.50.140">
    <property type="entry name" value="Nucleic acid-binding proteins"/>
    <property type="match status" value="1"/>
</dbReference>
<dbReference type="GO" id="GO:0003723">
    <property type="term" value="F:RNA binding"/>
    <property type="evidence" value="ECO:0007669"/>
    <property type="project" value="UniProtKB-KW"/>
</dbReference>
<dbReference type="Gene3D" id="3.30.1370.10">
    <property type="entry name" value="K Homology domain, type 1"/>
    <property type="match status" value="1"/>
</dbReference>
<sequence>MIQKIIADTGVKIDVEQDGRIFISVPGLQYEMGLKALQIIEGITKEVVVGTVYLGKVTRVEKYGASVEVLPGKEGLVHVSQLALERINLPQDVVSVGDEILVKVTEIDKQGRINLSRKEVIKEDASK</sequence>
<keyword evidence="4" id="KW-0808">Transferase</keyword>
<keyword evidence="4" id="KW-0548">Nucleotidyltransferase</keyword>
<dbReference type="InterPro" id="IPR012162">
    <property type="entry name" value="PNPase"/>
</dbReference>
<keyword evidence="1" id="KW-0460">Magnesium</keyword>
<gene>
    <name evidence="4" type="primary">pnp_49</name>
    <name evidence="4" type="ORF">SDC9_107388</name>
</gene>
<evidence type="ECO:0000313" key="4">
    <source>
        <dbReference type="EMBL" id="MPM60537.1"/>
    </source>
</evidence>
<dbReference type="CDD" id="cd02393">
    <property type="entry name" value="KH-I_PNPase"/>
    <property type="match status" value="1"/>
</dbReference>
<evidence type="ECO:0000256" key="1">
    <source>
        <dbReference type="ARBA" id="ARBA00022842"/>
    </source>
</evidence>
<dbReference type="GO" id="GO:0000175">
    <property type="term" value="F:3'-5'-RNA exonuclease activity"/>
    <property type="evidence" value="ECO:0007669"/>
    <property type="project" value="TreeGrafter"/>
</dbReference>
<organism evidence="4">
    <name type="scientific">bioreactor metagenome</name>
    <dbReference type="NCBI Taxonomy" id="1076179"/>
    <lineage>
        <taxon>unclassified sequences</taxon>
        <taxon>metagenomes</taxon>
        <taxon>ecological metagenomes</taxon>
    </lineage>
</organism>
<keyword evidence="2" id="KW-0694">RNA-binding</keyword>
<dbReference type="SUPFAM" id="SSF54791">
    <property type="entry name" value="Eukaryotic type KH-domain (KH-domain type I)"/>
    <property type="match status" value="1"/>
</dbReference>
<dbReference type="AlphaFoldDB" id="A0A645B566"/>
<dbReference type="SUPFAM" id="SSF50249">
    <property type="entry name" value="Nucleic acid-binding proteins"/>
    <property type="match status" value="1"/>
</dbReference>
<proteinExistence type="predicted"/>
<dbReference type="InterPro" id="IPR003029">
    <property type="entry name" value="S1_domain"/>
</dbReference>
<dbReference type="SMART" id="SM00316">
    <property type="entry name" value="S1"/>
    <property type="match status" value="1"/>
</dbReference>
<reference evidence="4" key="1">
    <citation type="submission" date="2019-08" db="EMBL/GenBank/DDBJ databases">
        <authorList>
            <person name="Kucharzyk K."/>
            <person name="Murdoch R.W."/>
            <person name="Higgins S."/>
            <person name="Loffler F."/>
        </authorList>
    </citation>
    <scope>NUCLEOTIDE SEQUENCE</scope>
</reference>
<dbReference type="InterPro" id="IPR036612">
    <property type="entry name" value="KH_dom_type_1_sf"/>
</dbReference>
<dbReference type="Pfam" id="PF00575">
    <property type="entry name" value="S1"/>
    <property type="match status" value="1"/>
</dbReference>
<dbReference type="PROSITE" id="PS50126">
    <property type="entry name" value="S1"/>
    <property type="match status" value="1"/>
</dbReference>
<dbReference type="EC" id="2.7.7.8" evidence="4"/>
<feature type="domain" description="S1 motif" evidence="3">
    <location>
        <begin position="50"/>
        <end position="118"/>
    </location>
</feature>
<dbReference type="FunFam" id="2.40.50.140:FF:000023">
    <property type="entry name" value="Polyribonucleotide nucleotidyltransferase"/>
    <property type="match status" value="1"/>
</dbReference>
<dbReference type="InterPro" id="IPR012340">
    <property type="entry name" value="NA-bd_OB-fold"/>
</dbReference>
<evidence type="ECO:0000256" key="2">
    <source>
        <dbReference type="ARBA" id="ARBA00022884"/>
    </source>
</evidence>
<dbReference type="GO" id="GO:0005829">
    <property type="term" value="C:cytosol"/>
    <property type="evidence" value="ECO:0007669"/>
    <property type="project" value="TreeGrafter"/>
</dbReference>
<dbReference type="PANTHER" id="PTHR11252">
    <property type="entry name" value="POLYRIBONUCLEOTIDE NUCLEOTIDYLTRANSFERASE"/>
    <property type="match status" value="1"/>
</dbReference>
<comment type="caution">
    <text evidence="4">The sequence shown here is derived from an EMBL/GenBank/DDBJ whole genome shotgun (WGS) entry which is preliminary data.</text>
</comment>